<dbReference type="InterPro" id="IPR002514">
    <property type="entry name" value="Transposase_8"/>
</dbReference>
<organism evidence="2 3">
    <name type="scientific">Nostocoides japonicum T1-X7</name>
    <dbReference type="NCBI Taxonomy" id="1194083"/>
    <lineage>
        <taxon>Bacteria</taxon>
        <taxon>Bacillati</taxon>
        <taxon>Actinomycetota</taxon>
        <taxon>Actinomycetes</taxon>
        <taxon>Micrococcales</taxon>
        <taxon>Intrasporangiaceae</taxon>
        <taxon>Nostocoides</taxon>
    </lineage>
</organism>
<dbReference type="GO" id="GO:0004803">
    <property type="term" value="F:transposase activity"/>
    <property type="evidence" value="ECO:0007669"/>
    <property type="project" value="InterPro"/>
</dbReference>
<feature type="region of interest" description="Disordered" evidence="1">
    <location>
        <begin position="1"/>
        <end position="26"/>
    </location>
</feature>
<dbReference type="InterPro" id="IPR036388">
    <property type="entry name" value="WH-like_DNA-bd_sf"/>
</dbReference>
<feature type="compositionally biased region" description="Basic and acidic residues" evidence="1">
    <location>
        <begin position="9"/>
        <end position="26"/>
    </location>
</feature>
<protein>
    <recommendedName>
        <fullName evidence="4">Transposase</fullName>
    </recommendedName>
</protein>
<dbReference type="Gene3D" id="1.10.10.10">
    <property type="entry name" value="Winged helix-like DNA-binding domain superfamily/Winged helix DNA-binding domain"/>
    <property type="match status" value="1"/>
</dbReference>
<dbReference type="GO" id="GO:0006313">
    <property type="term" value="P:DNA transposition"/>
    <property type="evidence" value="ECO:0007669"/>
    <property type="project" value="InterPro"/>
</dbReference>
<reference evidence="2 3" key="1">
    <citation type="journal article" date="2013" name="ISME J.">
        <title>A metabolic model for members of the genus Tetrasphaera involved in enhanced biological phosphorus removal.</title>
        <authorList>
            <person name="Kristiansen R."/>
            <person name="Nguyen H.T.T."/>
            <person name="Saunders A.M."/>
            <person name="Nielsen J.L."/>
            <person name="Wimmer R."/>
            <person name="Le V.Q."/>
            <person name="McIlroy S.J."/>
            <person name="Petrovski S."/>
            <person name="Seviour R.J."/>
            <person name="Calteau A."/>
            <person name="Nielsen K.L."/>
            <person name="Nielsen P.H."/>
        </authorList>
    </citation>
    <scope>NUCLEOTIDE SEQUENCE [LARGE SCALE GENOMIC DNA]</scope>
    <source>
        <strain evidence="2 3">T1-X7</strain>
    </source>
</reference>
<gene>
    <name evidence="2" type="ORF">BN12_150002</name>
</gene>
<evidence type="ECO:0000256" key="1">
    <source>
        <dbReference type="SAM" id="MobiDB-lite"/>
    </source>
</evidence>
<feature type="compositionally biased region" description="Basic and acidic residues" evidence="1">
    <location>
        <begin position="66"/>
        <end position="84"/>
    </location>
</feature>
<dbReference type="Pfam" id="PF01527">
    <property type="entry name" value="HTH_Tnp_1"/>
    <property type="match status" value="1"/>
</dbReference>
<dbReference type="STRING" id="1194083.BN12_150002"/>
<comment type="caution">
    <text evidence="2">The sequence shown here is derived from an EMBL/GenBank/DDBJ whole genome shotgun (WGS) entry which is preliminary data.</text>
</comment>
<keyword evidence="3" id="KW-1185">Reference proteome</keyword>
<evidence type="ECO:0000313" key="2">
    <source>
        <dbReference type="EMBL" id="CCH76828.1"/>
    </source>
</evidence>
<dbReference type="Proteomes" id="UP000035721">
    <property type="component" value="Unassembled WGS sequence"/>
</dbReference>
<sequence length="151" mass="16874">MTPSPWCREVPRERMRTMPKPHPKEFRDDVVRVAHQHQRGVTLMQVAKDFGISESCLRNWVAHADRDAGLRPEQDRAESHERRGGQAATWSTNSTSSATTSSVAREPIATRSDTRLPRMVGRPSPGTPARPGATWRAAGAGAGQGWRRRER</sequence>
<feature type="compositionally biased region" description="Low complexity" evidence="1">
    <location>
        <begin position="127"/>
        <end position="139"/>
    </location>
</feature>
<dbReference type="GO" id="GO:0003677">
    <property type="term" value="F:DNA binding"/>
    <property type="evidence" value="ECO:0007669"/>
    <property type="project" value="InterPro"/>
</dbReference>
<name>A0A077LTH4_9MICO</name>
<feature type="compositionally biased region" description="Low complexity" evidence="1">
    <location>
        <begin position="87"/>
        <end position="104"/>
    </location>
</feature>
<proteinExistence type="predicted"/>
<evidence type="ECO:0008006" key="4">
    <source>
        <dbReference type="Google" id="ProtNLM"/>
    </source>
</evidence>
<dbReference type="InterPro" id="IPR009057">
    <property type="entry name" value="Homeodomain-like_sf"/>
</dbReference>
<dbReference type="EMBL" id="CAJB01000057">
    <property type="protein sequence ID" value="CCH76828.1"/>
    <property type="molecule type" value="Genomic_DNA"/>
</dbReference>
<accession>A0A077LTH4</accession>
<dbReference type="AlphaFoldDB" id="A0A077LTH4"/>
<dbReference type="SUPFAM" id="SSF46689">
    <property type="entry name" value="Homeodomain-like"/>
    <property type="match status" value="1"/>
</dbReference>
<evidence type="ECO:0000313" key="3">
    <source>
        <dbReference type="Proteomes" id="UP000035721"/>
    </source>
</evidence>
<feature type="region of interest" description="Disordered" evidence="1">
    <location>
        <begin position="66"/>
        <end position="151"/>
    </location>
</feature>